<reference evidence="4" key="1">
    <citation type="journal article" date="2019" name="Int. J. Syst. Evol. Microbiol.">
        <title>The Global Catalogue of Microorganisms (GCM) 10K type strain sequencing project: providing services to taxonomists for standard genome sequencing and annotation.</title>
        <authorList>
            <consortium name="The Broad Institute Genomics Platform"/>
            <consortium name="The Broad Institute Genome Sequencing Center for Infectious Disease"/>
            <person name="Wu L."/>
            <person name="Ma J."/>
        </authorList>
    </citation>
    <scope>NUCLEOTIDE SEQUENCE [LARGE SCALE GENOMIC DNA]</scope>
    <source>
        <strain evidence="4">JCM 13813</strain>
    </source>
</reference>
<dbReference type="InterPro" id="IPR011032">
    <property type="entry name" value="GroES-like_sf"/>
</dbReference>
<evidence type="ECO:0000313" key="4">
    <source>
        <dbReference type="Proteomes" id="UP001501161"/>
    </source>
</evidence>
<dbReference type="EMBL" id="BAAAMQ010000015">
    <property type="protein sequence ID" value="GAA2113345.1"/>
    <property type="molecule type" value="Genomic_DNA"/>
</dbReference>
<feature type="region of interest" description="Disordered" evidence="1">
    <location>
        <begin position="1"/>
        <end position="22"/>
    </location>
</feature>
<gene>
    <name evidence="3" type="ORF">GCM10009726_30770</name>
</gene>
<dbReference type="PANTHER" id="PTHR44013:SF1">
    <property type="entry name" value="ZINC-TYPE ALCOHOL DEHYDROGENASE-LIKE PROTEIN C16A3.02C"/>
    <property type="match status" value="1"/>
</dbReference>
<dbReference type="Proteomes" id="UP001501161">
    <property type="component" value="Unassembled WGS sequence"/>
</dbReference>
<dbReference type="Pfam" id="PF08240">
    <property type="entry name" value="ADH_N"/>
    <property type="match status" value="1"/>
</dbReference>
<dbReference type="InterPro" id="IPR036291">
    <property type="entry name" value="NAD(P)-bd_dom_sf"/>
</dbReference>
<organism evidence="3 4">
    <name type="scientific">Nocardioides furvisabuli</name>
    <dbReference type="NCBI Taxonomy" id="375542"/>
    <lineage>
        <taxon>Bacteria</taxon>
        <taxon>Bacillati</taxon>
        <taxon>Actinomycetota</taxon>
        <taxon>Actinomycetes</taxon>
        <taxon>Propionibacteriales</taxon>
        <taxon>Nocardioidaceae</taxon>
        <taxon>Nocardioides</taxon>
    </lineage>
</organism>
<dbReference type="InterPro" id="IPR052733">
    <property type="entry name" value="Chloroplast_QOR"/>
</dbReference>
<evidence type="ECO:0000313" key="3">
    <source>
        <dbReference type="EMBL" id="GAA2113345.1"/>
    </source>
</evidence>
<dbReference type="RefSeq" id="WP_231251389.1">
    <property type="nucleotide sequence ID" value="NZ_BAAAMQ010000015.1"/>
</dbReference>
<protein>
    <submittedName>
        <fullName evidence="3">NAD(P)-dependent alcohol dehydrogenase</fullName>
    </submittedName>
</protein>
<dbReference type="SUPFAM" id="SSF51735">
    <property type="entry name" value="NAD(P)-binding Rossmann-fold domains"/>
    <property type="match status" value="1"/>
</dbReference>
<name>A0ABP5JCT8_9ACTN</name>
<sequence>MRAVHQSRYGGSEELTLVDAPDPVPGPHDVLVSVRAAGVDRGTWHLMAGRPYAVRLAFGLRRPKHPVPGRDVAGVVAEVGDQVTAVAVGDEVIGTADGSFAELAVVPEPRVGRRPADLSFEEAATLPVSGLTALQALRAAGGVRSGDRVLVIGASGGVGSYAVQIAVAHGAEVTGVASGAKADLVRSLGASRVIDYTRQDLVDGTRYDVVLDIAGLRPIRQLRRLLTDTGTLVIVGGEGGDRWLGGTHRQLAALALSPFIRQRLTTFLSKENADDLAALAQLVDDGHLRPALERTYALHEAATAIDHVASGHARGKVAVTP</sequence>
<comment type="caution">
    <text evidence="3">The sequence shown here is derived from an EMBL/GenBank/DDBJ whole genome shotgun (WGS) entry which is preliminary data.</text>
</comment>
<keyword evidence="4" id="KW-1185">Reference proteome</keyword>
<dbReference type="Gene3D" id="3.40.50.720">
    <property type="entry name" value="NAD(P)-binding Rossmann-like Domain"/>
    <property type="match status" value="1"/>
</dbReference>
<dbReference type="PANTHER" id="PTHR44013">
    <property type="entry name" value="ZINC-TYPE ALCOHOL DEHYDROGENASE-LIKE PROTEIN C16A3.02C"/>
    <property type="match status" value="1"/>
</dbReference>
<dbReference type="CDD" id="cd08267">
    <property type="entry name" value="MDR1"/>
    <property type="match status" value="1"/>
</dbReference>
<feature type="domain" description="Enoyl reductase (ER)" evidence="2">
    <location>
        <begin position="10"/>
        <end position="319"/>
    </location>
</feature>
<dbReference type="InterPro" id="IPR013154">
    <property type="entry name" value="ADH-like_N"/>
</dbReference>
<proteinExistence type="predicted"/>
<evidence type="ECO:0000259" key="2">
    <source>
        <dbReference type="SMART" id="SM00829"/>
    </source>
</evidence>
<evidence type="ECO:0000256" key="1">
    <source>
        <dbReference type="SAM" id="MobiDB-lite"/>
    </source>
</evidence>
<dbReference type="SMART" id="SM00829">
    <property type="entry name" value="PKS_ER"/>
    <property type="match status" value="1"/>
</dbReference>
<dbReference type="InterPro" id="IPR020843">
    <property type="entry name" value="ER"/>
</dbReference>
<dbReference type="Gene3D" id="3.90.180.10">
    <property type="entry name" value="Medium-chain alcohol dehydrogenases, catalytic domain"/>
    <property type="match status" value="1"/>
</dbReference>
<dbReference type="SUPFAM" id="SSF50129">
    <property type="entry name" value="GroES-like"/>
    <property type="match status" value="1"/>
</dbReference>
<accession>A0ABP5JCT8</accession>
<dbReference type="Pfam" id="PF13602">
    <property type="entry name" value="ADH_zinc_N_2"/>
    <property type="match status" value="1"/>
</dbReference>